<dbReference type="Proteomes" id="UP001301350">
    <property type="component" value="Unassembled WGS sequence"/>
</dbReference>
<dbReference type="Pfam" id="PF00108">
    <property type="entry name" value="Thiolase_N"/>
    <property type="match status" value="1"/>
</dbReference>
<comment type="subcellular location">
    <subcellularLocation>
        <location evidence="1">Mitochondrion</location>
    </subcellularLocation>
</comment>
<dbReference type="CDD" id="cd00751">
    <property type="entry name" value="thiolase"/>
    <property type="match status" value="1"/>
</dbReference>
<feature type="domain" description="Thiolase C-terminal" evidence="14">
    <location>
        <begin position="303"/>
        <end position="425"/>
    </location>
</feature>
<dbReference type="GO" id="GO:0046872">
    <property type="term" value="F:metal ion binding"/>
    <property type="evidence" value="ECO:0007669"/>
    <property type="project" value="UniProtKB-KW"/>
</dbReference>
<dbReference type="InterPro" id="IPR020610">
    <property type="entry name" value="Thiolase_AS"/>
</dbReference>
<dbReference type="Pfam" id="PF02803">
    <property type="entry name" value="Thiolase_C"/>
    <property type="match status" value="1"/>
</dbReference>
<dbReference type="NCBIfam" id="TIGR01930">
    <property type="entry name" value="AcCoA-C-Actrans"/>
    <property type="match status" value="1"/>
</dbReference>
<dbReference type="PROSITE" id="PS00099">
    <property type="entry name" value="THIOLASE_3"/>
    <property type="match status" value="1"/>
</dbReference>
<reference evidence="15 16" key="1">
    <citation type="submission" date="2022-07" db="EMBL/GenBank/DDBJ databases">
        <title>Genome-wide signatures of adaptation to extreme environments.</title>
        <authorList>
            <person name="Cho C.H."/>
            <person name="Yoon H.S."/>
        </authorList>
    </citation>
    <scope>NUCLEOTIDE SEQUENCE [LARGE SCALE GENOMIC DNA]</scope>
    <source>
        <strain evidence="15 16">DBV 063 E5</strain>
    </source>
</reference>
<dbReference type="InterPro" id="IPR016039">
    <property type="entry name" value="Thiolase-like"/>
</dbReference>
<dbReference type="PANTHER" id="PTHR18919">
    <property type="entry name" value="ACETYL-COA C-ACYLTRANSFERASE"/>
    <property type="match status" value="1"/>
</dbReference>
<evidence type="ECO:0000256" key="10">
    <source>
        <dbReference type="ARBA" id="ARBA00023315"/>
    </source>
</evidence>
<evidence type="ECO:0000256" key="11">
    <source>
        <dbReference type="PIRSR" id="PIRSR000429-1"/>
    </source>
</evidence>
<evidence type="ECO:0000256" key="5">
    <source>
        <dbReference type="ARBA" id="ARBA00022679"/>
    </source>
</evidence>
<evidence type="ECO:0000256" key="4">
    <source>
        <dbReference type="ARBA" id="ARBA00012705"/>
    </source>
</evidence>
<evidence type="ECO:0000256" key="12">
    <source>
        <dbReference type="RuleBase" id="RU003557"/>
    </source>
</evidence>
<keyword evidence="16" id="KW-1185">Reference proteome</keyword>
<dbReference type="InterPro" id="IPR020613">
    <property type="entry name" value="Thiolase_CS"/>
</dbReference>
<evidence type="ECO:0000256" key="3">
    <source>
        <dbReference type="ARBA" id="ARBA00011881"/>
    </source>
</evidence>
<dbReference type="EC" id="2.3.1.9" evidence="4"/>
<proteinExistence type="inferred from homology"/>
<comment type="caution">
    <text evidence="15">The sequence shown here is derived from an EMBL/GenBank/DDBJ whole genome shotgun (WGS) entry which is preliminary data.</text>
</comment>
<dbReference type="GO" id="GO:0003985">
    <property type="term" value="F:acetyl-CoA C-acetyltransferase activity"/>
    <property type="evidence" value="ECO:0007669"/>
    <property type="project" value="UniProtKB-EC"/>
</dbReference>
<keyword evidence="7" id="KW-0809">Transit peptide</keyword>
<feature type="domain" description="Thiolase N-terminal" evidence="13">
    <location>
        <begin position="12"/>
        <end position="278"/>
    </location>
</feature>
<keyword evidence="8" id="KW-0630">Potassium</keyword>
<sequence length="435" mass="45038">MADAANVQDPILIAAKRTPVGSLGGSLCSRTAVQLGAVAARAALEAAGIPPTEVDECIFGCVLTANLGQAPARQIAVSAGLPPSCRCVTINKVCASGAKAIALAAQSIRLGYAEVVVAGGTESMSNAPYLMGDSDNSGVNRARHGGLRLGHATMADSVMRDGLTDSASAARAGCAMGVLGDACAARYHLSREQQDAYALESYARARAAWERGVMRREVVSVPLAAGNADIDADEELNKLQAEKVPRLRPAFDKEHGTVTAANSSKISDGAAAVVLVSRRRAQQWGIGRRDGASAVSPPRLAYQVVECVDAEVEPEWFTVAPIAAIQRLLRMPAVQACVAAPEQVDCWEVNEAFSVVPLVAMQQLPAVRHQRLNMNGGAVALGHPLGCSGARIVVALTTVMEEHGFQTGVAAVCNGGGGATALLLRRAALDRPAGL</sequence>
<keyword evidence="5 12" id="KW-0808">Transferase</keyword>
<evidence type="ECO:0000313" key="15">
    <source>
        <dbReference type="EMBL" id="KAK4538525.1"/>
    </source>
</evidence>
<dbReference type="EMBL" id="JANCYW010000018">
    <property type="protein sequence ID" value="KAK4538525.1"/>
    <property type="molecule type" value="Genomic_DNA"/>
</dbReference>
<keyword evidence="6" id="KW-0479">Metal-binding</keyword>
<evidence type="ECO:0000256" key="9">
    <source>
        <dbReference type="ARBA" id="ARBA00023128"/>
    </source>
</evidence>
<evidence type="ECO:0000256" key="6">
    <source>
        <dbReference type="ARBA" id="ARBA00022723"/>
    </source>
</evidence>
<dbReference type="InterPro" id="IPR002155">
    <property type="entry name" value="Thiolase"/>
</dbReference>
<comment type="subunit">
    <text evidence="3">Homotetramer.</text>
</comment>
<keyword evidence="9" id="KW-0496">Mitochondrion</keyword>
<dbReference type="SUPFAM" id="SSF53901">
    <property type="entry name" value="Thiolase-like"/>
    <property type="match status" value="2"/>
</dbReference>
<evidence type="ECO:0000256" key="1">
    <source>
        <dbReference type="ARBA" id="ARBA00004173"/>
    </source>
</evidence>
<dbReference type="InterPro" id="IPR020616">
    <property type="entry name" value="Thiolase_N"/>
</dbReference>
<evidence type="ECO:0000256" key="2">
    <source>
        <dbReference type="ARBA" id="ARBA00010982"/>
    </source>
</evidence>
<dbReference type="GO" id="GO:0005739">
    <property type="term" value="C:mitochondrion"/>
    <property type="evidence" value="ECO:0007669"/>
    <property type="project" value="UniProtKB-SubCell"/>
</dbReference>
<feature type="active site" description="Proton acceptor" evidence="11">
    <location>
        <position position="383"/>
    </location>
</feature>
<feature type="active site" description="Acyl-thioester intermediate" evidence="11">
    <location>
        <position position="94"/>
    </location>
</feature>
<evidence type="ECO:0000256" key="7">
    <source>
        <dbReference type="ARBA" id="ARBA00022946"/>
    </source>
</evidence>
<evidence type="ECO:0000313" key="16">
    <source>
        <dbReference type="Proteomes" id="UP001301350"/>
    </source>
</evidence>
<feature type="active site" description="Proton acceptor" evidence="11">
    <location>
        <position position="413"/>
    </location>
</feature>
<dbReference type="PIRSF" id="PIRSF000429">
    <property type="entry name" value="Ac-CoA_Ac_transf"/>
    <property type="match status" value="1"/>
</dbReference>
<protein>
    <recommendedName>
        <fullName evidence="4">acetyl-CoA C-acetyltransferase</fullName>
        <ecNumber evidence="4">2.3.1.9</ecNumber>
    </recommendedName>
</protein>
<dbReference type="Gene3D" id="3.40.47.10">
    <property type="match status" value="1"/>
</dbReference>
<dbReference type="AlphaFoldDB" id="A0AAV9J2E3"/>
<name>A0AAV9J2E3_CYACA</name>
<gene>
    <name evidence="15" type="ORF">CDCA_CDCA18G4550</name>
</gene>
<dbReference type="PANTHER" id="PTHR18919:SF156">
    <property type="entry name" value="ACETYL-COA ACETYLTRANSFERASE, MITOCHONDRIAL"/>
    <property type="match status" value="1"/>
</dbReference>
<dbReference type="InterPro" id="IPR020617">
    <property type="entry name" value="Thiolase_C"/>
</dbReference>
<accession>A0AAV9J2E3</accession>
<evidence type="ECO:0000259" key="14">
    <source>
        <dbReference type="Pfam" id="PF02803"/>
    </source>
</evidence>
<evidence type="ECO:0000256" key="8">
    <source>
        <dbReference type="ARBA" id="ARBA00022958"/>
    </source>
</evidence>
<dbReference type="PROSITE" id="PS00737">
    <property type="entry name" value="THIOLASE_2"/>
    <property type="match status" value="1"/>
</dbReference>
<keyword evidence="10 12" id="KW-0012">Acyltransferase</keyword>
<organism evidence="15 16">
    <name type="scientific">Cyanidium caldarium</name>
    <name type="common">Red alga</name>
    <dbReference type="NCBI Taxonomy" id="2771"/>
    <lineage>
        <taxon>Eukaryota</taxon>
        <taxon>Rhodophyta</taxon>
        <taxon>Bangiophyceae</taxon>
        <taxon>Cyanidiales</taxon>
        <taxon>Cyanidiaceae</taxon>
        <taxon>Cyanidium</taxon>
    </lineage>
</organism>
<comment type="similarity">
    <text evidence="2 12">Belongs to the thiolase-like superfamily. Thiolase family.</text>
</comment>
<evidence type="ECO:0000259" key="13">
    <source>
        <dbReference type="Pfam" id="PF00108"/>
    </source>
</evidence>
<dbReference type="GO" id="GO:0006635">
    <property type="term" value="P:fatty acid beta-oxidation"/>
    <property type="evidence" value="ECO:0007669"/>
    <property type="project" value="TreeGrafter"/>
</dbReference>